<feature type="transmembrane region" description="Helical" evidence="1">
    <location>
        <begin position="40"/>
        <end position="58"/>
    </location>
</feature>
<dbReference type="EMBL" id="JAPWHE010000006">
    <property type="protein sequence ID" value="MCZ4330279.1"/>
    <property type="molecule type" value="Genomic_DNA"/>
</dbReference>
<comment type="caution">
    <text evidence="3">The sequence shown here is derived from an EMBL/GenBank/DDBJ whole genome shotgun (WGS) entry which is preliminary data.</text>
</comment>
<dbReference type="RefSeq" id="WP_269358753.1">
    <property type="nucleotide sequence ID" value="NZ_JAPWHE010000006.1"/>
</dbReference>
<dbReference type="InterPro" id="IPR005530">
    <property type="entry name" value="SPW"/>
</dbReference>
<protein>
    <submittedName>
        <fullName evidence="3">SPW repeat protein</fullName>
    </submittedName>
</protein>
<dbReference type="Proteomes" id="UP001068379">
    <property type="component" value="Unassembled WGS sequence"/>
</dbReference>
<evidence type="ECO:0000256" key="1">
    <source>
        <dbReference type="SAM" id="Phobius"/>
    </source>
</evidence>
<evidence type="ECO:0000313" key="4">
    <source>
        <dbReference type="Proteomes" id="UP001068379"/>
    </source>
</evidence>
<feature type="transmembrane region" description="Helical" evidence="1">
    <location>
        <begin position="65"/>
        <end position="83"/>
    </location>
</feature>
<keyword evidence="4" id="KW-1185">Reference proteome</keyword>
<proteinExistence type="predicted"/>
<feature type="domain" description="SPW repeat-containing integral membrane" evidence="2">
    <location>
        <begin position="6"/>
        <end position="105"/>
    </location>
</feature>
<evidence type="ECO:0000313" key="3">
    <source>
        <dbReference type="EMBL" id="MCZ4330279.1"/>
    </source>
</evidence>
<keyword evidence="1" id="KW-1133">Transmembrane helix</keyword>
<organism evidence="3 4">
    <name type="scientific">Castellaniella denitrificans</name>
    <dbReference type="NCBI Taxonomy" id="56119"/>
    <lineage>
        <taxon>Bacteria</taxon>
        <taxon>Pseudomonadati</taxon>
        <taxon>Pseudomonadota</taxon>
        <taxon>Betaproteobacteria</taxon>
        <taxon>Burkholderiales</taxon>
        <taxon>Alcaligenaceae</taxon>
        <taxon>Castellaniella</taxon>
    </lineage>
</organism>
<gene>
    <name evidence="3" type="ORF">O4H32_09990</name>
</gene>
<dbReference type="Pfam" id="PF03779">
    <property type="entry name" value="SPW"/>
    <property type="match status" value="1"/>
</dbReference>
<sequence>MYKERWQPILALVLGVYIIATPWLIPYLLKSPALLAGAAWSHYAAGLAIVVAAIFAIMSFEEWTAWLEALLGLWIIIAPWALGFAALSVFTWSSVIVGIALIVSAIGALSSRLMQSL</sequence>
<accession>A0ABT4M4M7</accession>
<evidence type="ECO:0000259" key="2">
    <source>
        <dbReference type="Pfam" id="PF03779"/>
    </source>
</evidence>
<reference evidence="3" key="1">
    <citation type="submission" date="2022-12" db="EMBL/GenBank/DDBJ databases">
        <title>Bacterial isolates from different developmental stages of Nematostella vectensis.</title>
        <authorList>
            <person name="Fraune S."/>
        </authorList>
    </citation>
    <scope>NUCLEOTIDE SEQUENCE</scope>
    <source>
        <strain evidence="3">G21619-S1</strain>
    </source>
</reference>
<keyword evidence="1" id="KW-0472">Membrane</keyword>
<keyword evidence="1" id="KW-0812">Transmembrane</keyword>
<feature type="transmembrane region" description="Helical" evidence="1">
    <location>
        <begin position="89"/>
        <end position="109"/>
    </location>
</feature>
<feature type="transmembrane region" description="Helical" evidence="1">
    <location>
        <begin position="9"/>
        <end position="28"/>
    </location>
</feature>
<name>A0ABT4M4M7_9BURK</name>